<dbReference type="Proteomes" id="UP000799767">
    <property type="component" value="Unassembled WGS sequence"/>
</dbReference>
<keyword evidence="6" id="KW-0808">Transferase</keyword>
<dbReference type="PANTHER" id="PTHR23033">
    <property type="entry name" value="BETA1,3-GALACTOSYLTRANSFERASE"/>
    <property type="match status" value="1"/>
</dbReference>
<dbReference type="PROSITE" id="PS51257">
    <property type="entry name" value="PROKAR_LIPOPROTEIN"/>
    <property type="match status" value="1"/>
</dbReference>
<dbReference type="OrthoDB" id="414175at2759"/>
<protein>
    <recommendedName>
        <fullName evidence="4">N-acetylgalactosaminide beta-1,3-galactosyltransferase</fullName>
        <ecNumber evidence="4">2.4.1.122</ecNumber>
    </recommendedName>
</protein>
<organism evidence="14 15">
    <name type="scientific">Neohortaea acidophila</name>
    <dbReference type="NCBI Taxonomy" id="245834"/>
    <lineage>
        <taxon>Eukaryota</taxon>
        <taxon>Fungi</taxon>
        <taxon>Dikarya</taxon>
        <taxon>Ascomycota</taxon>
        <taxon>Pezizomycotina</taxon>
        <taxon>Dothideomycetes</taxon>
        <taxon>Dothideomycetidae</taxon>
        <taxon>Mycosphaerellales</taxon>
        <taxon>Teratosphaeriaceae</taxon>
        <taxon>Neohortaea</taxon>
    </lineage>
</organism>
<evidence type="ECO:0000256" key="6">
    <source>
        <dbReference type="ARBA" id="ARBA00022679"/>
    </source>
</evidence>
<feature type="domain" description="Fringe-like glycosyltransferase" evidence="13">
    <location>
        <begin position="215"/>
        <end position="287"/>
    </location>
</feature>
<dbReference type="InterPro" id="IPR003378">
    <property type="entry name" value="Fringe-like_glycosylTrfase"/>
</dbReference>
<evidence type="ECO:0000256" key="12">
    <source>
        <dbReference type="SAM" id="Phobius"/>
    </source>
</evidence>
<dbReference type="GeneID" id="54471441"/>
<dbReference type="EC" id="2.4.1.122" evidence="4"/>
<proteinExistence type="inferred from homology"/>
<keyword evidence="15" id="KW-1185">Reference proteome</keyword>
<evidence type="ECO:0000256" key="8">
    <source>
        <dbReference type="ARBA" id="ARBA00022741"/>
    </source>
</evidence>
<comment type="similarity">
    <text evidence="3">Belongs to the glycosyltransferase 31 family. Beta3-Gal-T subfamily.</text>
</comment>
<dbReference type="Pfam" id="PF02434">
    <property type="entry name" value="Fringe"/>
    <property type="match status" value="1"/>
</dbReference>
<evidence type="ECO:0000313" key="14">
    <source>
        <dbReference type="EMBL" id="KAF2488136.1"/>
    </source>
</evidence>
<dbReference type="EMBL" id="MU001631">
    <property type="protein sequence ID" value="KAF2488136.1"/>
    <property type="molecule type" value="Genomic_DNA"/>
</dbReference>
<feature type="transmembrane region" description="Helical" evidence="12">
    <location>
        <begin position="15"/>
        <end position="37"/>
    </location>
</feature>
<keyword evidence="7 12" id="KW-0812">Transmembrane</keyword>
<evidence type="ECO:0000256" key="11">
    <source>
        <dbReference type="ARBA" id="ARBA00023136"/>
    </source>
</evidence>
<dbReference type="RefSeq" id="XP_033594705.1">
    <property type="nucleotide sequence ID" value="XM_033730439.1"/>
</dbReference>
<keyword evidence="8" id="KW-0547">Nucleotide-binding</keyword>
<evidence type="ECO:0000256" key="4">
    <source>
        <dbReference type="ARBA" id="ARBA00012557"/>
    </source>
</evidence>
<dbReference type="GO" id="GO:0016263">
    <property type="term" value="F:glycoprotein-N-acetylgalactosamine 3-beta-galactosyltransferase activity"/>
    <property type="evidence" value="ECO:0007669"/>
    <property type="project" value="UniProtKB-EC"/>
</dbReference>
<evidence type="ECO:0000256" key="2">
    <source>
        <dbReference type="ARBA" id="ARBA00004922"/>
    </source>
</evidence>
<evidence type="ECO:0000256" key="5">
    <source>
        <dbReference type="ARBA" id="ARBA00022676"/>
    </source>
</evidence>
<dbReference type="AlphaFoldDB" id="A0A6A6Q870"/>
<evidence type="ECO:0000259" key="13">
    <source>
        <dbReference type="Pfam" id="PF02434"/>
    </source>
</evidence>
<gene>
    <name evidence="14" type="ORF">BDY17DRAFT_243499</name>
</gene>
<evidence type="ECO:0000256" key="3">
    <source>
        <dbReference type="ARBA" id="ARBA00006462"/>
    </source>
</evidence>
<comment type="pathway">
    <text evidence="2">Protein modification; protein glycosylation.</text>
</comment>
<name>A0A6A6Q870_9PEZI</name>
<evidence type="ECO:0000256" key="10">
    <source>
        <dbReference type="ARBA" id="ARBA00022989"/>
    </source>
</evidence>
<sequence>MPWPRCGTRQPAPRWPLWLISFLTLACVLILLLLNWAPSETFTSNHLFLDALRPHASHPTNDPSAGTTEFYQWHTTSSFHPVNFPNAKSLSTDSLCAAFPPAILDSIQPVFKTGHALLGDRVRAHLQTVSACLPELLIFSDADDTFHGHHVIDIIADIPAHLPHVWDHRENQWEPYEQLHALLANGTLDQVDASTLQGWKTDKFKFLPGISRAWRMRPGKEWYVFFEDDTYIMWDSLFRMLGELDPNAPWYLGDPSPGRKPDPDSPKVWFANGGPGYILSRAAMQILVRDDYHPRTGDYLGTRLTEKWWEPETLTNCCGDSILGWVLWNEGVNVSGIWPMISTERPAKIPYTRKYWCKPVVSMHRVIGNEMLDLWHWEWENRKPDRPILYRDLAMSYLGFHDISPRVNWDNTGRGSHNAPSESEHYHHDPNASFEACGTACEATPACMQYSYRLRTCKFNHALIYGEERAPELGRLWDDILPEESRMEWTEDEMTFRAGWVEDRVADWLGNERCESVEWVRPSIERVD</sequence>
<keyword evidence="10 12" id="KW-1133">Transmembrane helix</keyword>
<comment type="subcellular location">
    <subcellularLocation>
        <location evidence="1">Membrane</location>
        <topology evidence="1">Single-pass type II membrane protein</topology>
    </subcellularLocation>
</comment>
<evidence type="ECO:0000256" key="9">
    <source>
        <dbReference type="ARBA" id="ARBA00022968"/>
    </source>
</evidence>
<keyword evidence="11 12" id="KW-0472">Membrane</keyword>
<dbReference type="PANTHER" id="PTHR23033:SF47">
    <property type="entry name" value="APPLE DOMAIN-CONTAINING PROTEIN-RELATED"/>
    <property type="match status" value="1"/>
</dbReference>
<keyword evidence="9" id="KW-0735">Signal-anchor</keyword>
<evidence type="ECO:0000313" key="15">
    <source>
        <dbReference type="Proteomes" id="UP000799767"/>
    </source>
</evidence>
<evidence type="ECO:0000256" key="1">
    <source>
        <dbReference type="ARBA" id="ARBA00004606"/>
    </source>
</evidence>
<dbReference type="Gene3D" id="3.90.550.50">
    <property type="match status" value="1"/>
</dbReference>
<keyword evidence="5" id="KW-0328">Glycosyltransferase</keyword>
<dbReference type="GO" id="GO:0000166">
    <property type="term" value="F:nucleotide binding"/>
    <property type="evidence" value="ECO:0007669"/>
    <property type="project" value="UniProtKB-KW"/>
</dbReference>
<reference evidence="14" key="1">
    <citation type="journal article" date="2020" name="Stud. Mycol.">
        <title>101 Dothideomycetes genomes: a test case for predicting lifestyles and emergence of pathogens.</title>
        <authorList>
            <person name="Haridas S."/>
            <person name="Albert R."/>
            <person name="Binder M."/>
            <person name="Bloem J."/>
            <person name="Labutti K."/>
            <person name="Salamov A."/>
            <person name="Andreopoulos B."/>
            <person name="Baker S."/>
            <person name="Barry K."/>
            <person name="Bills G."/>
            <person name="Bluhm B."/>
            <person name="Cannon C."/>
            <person name="Castanera R."/>
            <person name="Culley D."/>
            <person name="Daum C."/>
            <person name="Ezra D."/>
            <person name="Gonzalez J."/>
            <person name="Henrissat B."/>
            <person name="Kuo A."/>
            <person name="Liang C."/>
            <person name="Lipzen A."/>
            <person name="Lutzoni F."/>
            <person name="Magnuson J."/>
            <person name="Mondo S."/>
            <person name="Nolan M."/>
            <person name="Ohm R."/>
            <person name="Pangilinan J."/>
            <person name="Park H.-J."/>
            <person name="Ramirez L."/>
            <person name="Alfaro M."/>
            <person name="Sun H."/>
            <person name="Tritt A."/>
            <person name="Yoshinaga Y."/>
            <person name="Zwiers L.-H."/>
            <person name="Turgeon B."/>
            <person name="Goodwin S."/>
            <person name="Spatafora J."/>
            <person name="Crous P."/>
            <person name="Grigoriev I."/>
        </authorList>
    </citation>
    <scope>NUCLEOTIDE SEQUENCE</scope>
    <source>
        <strain evidence="14">CBS 113389</strain>
    </source>
</reference>
<dbReference type="InterPro" id="IPR026050">
    <property type="entry name" value="C1GALT1/C1GALT1_chp1"/>
</dbReference>
<evidence type="ECO:0000256" key="7">
    <source>
        <dbReference type="ARBA" id="ARBA00022692"/>
    </source>
</evidence>
<accession>A0A6A6Q870</accession>
<dbReference type="GO" id="GO:0016020">
    <property type="term" value="C:membrane"/>
    <property type="evidence" value="ECO:0007669"/>
    <property type="project" value="UniProtKB-SubCell"/>
</dbReference>